<dbReference type="OrthoDB" id="1300727at2759"/>
<proteinExistence type="predicted"/>
<name>A0A9J5W772_SOLCO</name>
<gene>
    <name evidence="1" type="ORF">H5410_060834</name>
</gene>
<organism evidence="1 2">
    <name type="scientific">Solanum commersonii</name>
    <name type="common">Commerson's wild potato</name>
    <name type="synonym">Commerson's nightshade</name>
    <dbReference type="NCBI Taxonomy" id="4109"/>
    <lineage>
        <taxon>Eukaryota</taxon>
        <taxon>Viridiplantae</taxon>
        <taxon>Streptophyta</taxon>
        <taxon>Embryophyta</taxon>
        <taxon>Tracheophyta</taxon>
        <taxon>Spermatophyta</taxon>
        <taxon>Magnoliopsida</taxon>
        <taxon>eudicotyledons</taxon>
        <taxon>Gunneridae</taxon>
        <taxon>Pentapetalae</taxon>
        <taxon>asterids</taxon>
        <taxon>lamiids</taxon>
        <taxon>Solanales</taxon>
        <taxon>Solanaceae</taxon>
        <taxon>Solanoideae</taxon>
        <taxon>Solaneae</taxon>
        <taxon>Solanum</taxon>
    </lineage>
</organism>
<comment type="caution">
    <text evidence="1">The sequence shown here is derived from an EMBL/GenBank/DDBJ whole genome shotgun (WGS) entry which is preliminary data.</text>
</comment>
<keyword evidence="2" id="KW-1185">Reference proteome</keyword>
<sequence length="85" mass="9824">MILDGVCEVPWLISFHVREGNKHADFFTNLTFSFAGTITVRQFHKLQDLPRHAKAILLLQKHKCPNLRITKYQKRISNHGVAVND</sequence>
<dbReference type="Proteomes" id="UP000824120">
    <property type="component" value="Chromosome 12"/>
</dbReference>
<accession>A0A9J5W772</accession>
<reference evidence="1 2" key="1">
    <citation type="submission" date="2020-09" db="EMBL/GenBank/DDBJ databases">
        <title>De no assembly of potato wild relative species, Solanum commersonii.</title>
        <authorList>
            <person name="Cho K."/>
        </authorList>
    </citation>
    <scope>NUCLEOTIDE SEQUENCE [LARGE SCALE GENOMIC DNA]</scope>
    <source>
        <strain evidence="1">LZ3.2</strain>
        <tissue evidence="1">Leaf</tissue>
    </source>
</reference>
<evidence type="ECO:0000313" key="2">
    <source>
        <dbReference type="Proteomes" id="UP000824120"/>
    </source>
</evidence>
<evidence type="ECO:0000313" key="1">
    <source>
        <dbReference type="EMBL" id="KAG5571068.1"/>
    </source>
</evidence>
<dbReference type="AlphaFoldDB" id="A0A9J5W772"/>
<protein>
    <submittedName>
        <fullName evidence="1">Uncharacterized protein</fullName>
    </submittedName>
</protein>
<dbReference type="EMBL" id="JACXVP010000012">
    <property type="protein sequence ID" value="KAG5571068.1"/>
    <property type="molecule type" value="Genomic_DNA"/>
</dbReference>